<gene>
    <name evidence="2" type="ORF">ACFFMS_15705</name>
</gene>
<dbReference type="EMBL" id="JBHMAF010000097">
    <property type="protein sequence ID" value="MFB9759842.1"/>
    <property type="molecule type" value="Genomic_DNA"/>
</dbReference>
<protein>
    <submittedName>
        <fullName evidence="2">Uncharacterized protein</fullName>
    </submittedName>
</protein>
<feature type="compositionally biased region" description="Basic and acidic residues" evidence="1">
    <location>
        <begin position="36"/>
        <end position="51"/>
    </location>
</feature>
<proteinExistence type="predicted"/>
<name>A0ABV5WGW4_9BACI</name>
<evidence type="ECO:0000256" key="1">
    <source>
        <dbReference type="SAM" id="MobiDB-lite"/>
    </source>
</evidence>
<evidence type="ECO:0000313" key="2">
    <source>
        <dbReference type="EMBL" id="MFB9759842.1"/>
    </source>
</evidence>
<evidence type="ECO:0000313" key="3">
    <source>
        <dbReference type="Proteomes" id="UP001589609"/>
    </source>
</evidence>
<dbReference type="Proteomes" id="UP001589609">
    <property type="component" value="Unassembled WGS sequence"/>
</dbReference>
<comment type="caution">
    <text evidence="2">The sequence shown here is derived from an EMBL/GenBank/DDBJ whole genome shotgun (WGS) entry which is preliminary data.</text>
</comment>
<sequence length="51" mass="5824">MANFASFILLREDQATPDQESTEEGNAVEQQQFQQDIDKDISTSHPNRNDN</sequence>
<accession>A0ABV5WGW4</accession>
<feature type="region of interest" description="Disordered" evidence="1">
    <location>
        <begin position="1"/>
        <end position="51"/>
    </location>
</feature>
<organism evidence="2 3">
    <name type="scientific">Ectobacillus funiculus</name>
    <dbReference type="NCBI Taxonomy" id="137993"/>
    <lineage>
        <taxon>Bacteria</taxon>
        <taxon>Bacillati</taxon>
        <taxon>Bacillota</taxon>
        <taxon>Bacilli</taxon>
        <taxon>Bacillales</taxon>
        <taxon>Bacillaceae</taxon>
        <taxon>Ectobacillus</taxon>
    </lineage>
</organism>
<keyword evidence="3" id="KW-1185">Reference proteome</keyword>
<reference evidence="2 3" key="1">
    <citation type="submission" date="2024-09" db="EMBL/GenBank/DDBJ databases">
        <authorList>
            <person name="Sun Q."/>
            <person name="Mori K."/>
        </authorList>
    </citation>
    <scope>NUCLEOTIDE SEQUENCE [LARGE SCALE GENOMIC DNA]</scope>
    <source>
        <strain evidence="2 3">JCM 11201</strain>
    </source>
</reference>